<keyword evidence="2" id="KW-1185">Reference proteome</keyword>
<evidence type="ECO:0000313" key="2">
    <source>
        <dbReference type="Proteomes" id="UP000284547"/>
    </source>
</evidence>
<accession>A0A411YXG3</accession>
<sequence>MSDQSTQITAAIIGLSVEEREKVVDHVGELVAVHVYRELQIKNKLAEVAGCNIIGNCSNGSCDIIGNCSSSSKDVLVRAFKGGATS</sequence>
<comment type="caution">
    <text evidence="1">The sequence shown here is derived from an EMBL/GenBank/DDBJ whole genome shotgun (WGS) entry which is preliminary data.</text>
</comment>
<dbReference type="Proteomes" id="UP000284547">
    <property type="component" value="Unassembled WGS sequence"/>
</dbReference>
<dbReference type="AlphaFoldDB" id="A0A411YXG3"/>
<gene>
    <name evidence="1" type="ORF">D1012_19335</name>
</gene>
<dbReference type="EMBL" id="QWEY01000014">
    <property type="protein sequence ID" value="RGP35561.1"/>
    <property type="molecule type" value="Genomic_DNA"/>
</dbReference>
<proteinExistence type="predicted"/>
<dbReference type="RefSeq" id="WP_118155768.1">
    <property type="nucleotide sequence ID" value="NZ_QWEY01000014.1"/>
</dbReference>
<evidence type="ECO:0000313" key="1">
    <source>
        <dbReference type="EMBL" id="RGP35561.1"/>
    </source>
</evidence>
<protein>
    <submittedName>
        <fullName evidence="1">Uncharacterized protein</fullName>
    </submittedName>
</protein>
<name>A0A411YXG3_9RHOB</name>
<organism evidence="1 2">
    <name type="scientific">Pseudotabrizicola alkalilacus</name>
    <dbReference type="NCBI Taxonomy" id="2305252"/>
    <lineage>
        <taxon>Bacteria</taxon>
        <taxon>Pseudomonadati</taxon>
        <taxon>Pseudomonadota</taxon>
        <taxon>Alphaproteobacteria</taxon>
        <taxon>Rhodobacterales</taxon>
        <taxon>Paracoccaceae</taxon>
        <taxon>Pseudotabrizicola</taxon>
    </lineage>
</organism>
<reference evidence="1 2" key="1">
    <citation type="submission" date="2018-08" db="EMBL/GenBank/DDBJ databases">
        <title>Flavobacterium tibetense sp. nov., isolated from a wetland YonghuCo on Tibetan Plateau.</title>
        <authorList>
            <person name="Phurbu D."/>
            <person name="Lu H."/>
            <person name="Xing P."/>
        </authorList>
    </citation>
    <scope>NUCLEOTIDE SEQUENCE [LARGE SCALE GENOMIC DNA]</scope>
    <source>
        <strain evidence="1 2">DJC</strain>
    </source>
</reference>